<feature type="region of interest" description="Disordered" evidence="1">
    <location>
        <begin position="58"/>
        <end position="98"/>
    </location>
</feature>
<comment type="caution">
    <text evidence="2">The sequence shown here is derived from an EMBL/GenBank/DDBJ whole genome shotgun (WGS) entry which is preliminary data.</text>
</comment>
<sequence length="98" mass="10451">MERGFLSQKGGRSGKCVKKKNGVVPYAKAVKDTIVVSSSAVEEPVDTTMNTKYVNVGQTPTSPNVNQKPSTSYANLFTTGPSRKDVGPLTSADLYPLN</sequence>
<proteinExistence type="predicted"/>
<dbReference type="AlphaFoldDB" id="A0A6L2JBJ1"/>
<feature type="compositionally biased region" description="Polar residues" evidence="1">
    <location>
        <begin position="58"/>
        <end position="81"/>
    </location>
</feature>
<evidence type="ECO:0000256" key="1">
    <source>
        <dbReference type="SAM" id="MobiDB-lite"/>
    </source>
</evidence>
<protein>
    <submittedName>
        <fullName evidence="2">Uncharacterized protein</fullName>
    </submittedName>
</protein>
<evidence type="ECO:0000313" key="2">
    <source>
        <dbReference type="EMBL" id="GEU33325.1"/>
    </source>
</evidence>
<accession>A0A6L2JBJ1</accession>
<name>A0A6L2JBJ1_TANCI</name>
<organism evidence="2">
    <name type="scientific">Tanacetum cinerariifolium</name>
    <name type="common">Dalmatian daisy</name>
    <name type="synonym">Chrysanthemum cinerariifolium</name>
    <dbReference type="NCBI Taxonomy" id="118510"/>
    <lineage>
        <taxon>Eukaryota</taxon>
        <taxon>Viridiplantae</taxon>
        <taxon>Streptophyta</taxon>
        <taxon>Embryophyta</taxon>
        <taxon>Tracheophyta</taxon>
        <taxon>Spermatophyta</taxon>
        <taxon>Magnoliopsida</taxon>
        <taxon>eudicotyledons</taxon>
        <taxon>Gunneridae</taxon>
        <taxon>Pentapetalae</taxon>
        <taxon>asterids</taxon>
        <taxon>campanulids</taxon>
        <taxon>Asterales</taxon>
        <taxon>Asteraceae</taxon>
        <taxon>Asteroideae</taxon>
        <taxon>Anthemideae</taxon>
        <taxon>Anthemidinae</taxon>
        <taxon>Tanacetum</taxon>
    </lineage>
</organism>
<reference evidence="2" key="1">
    <citation type="journal article" date="2019" name="Sci. Rep.">
        <title>Draft genome of Tanacetum cinerariifolium, the natural source of mosquito coil.</title>
        <authorList>
            <person name="Yamashiro T."/>
            <person name="Shiraishi A."/>
            <person name="Satake H."/>
            <person name="Nakayama K."/>
        </authorList>
    </citation>
    <scope>NUCLEOTIDE SEQUENCE</scope>
</reference>
<gene>
    <name evidence="2" type="ORF">Tci_005303</name>
</gene>
<dbReference type="EMBL" id="BKCJ010000451">
    <property type="protein sequence ID" value="GEU33325.1"/>
    <property type="molecule type" value="Genomic_DNA"/>
</dbReference>